<evidence type="ECO:0000259" key="2">
    <source>
        <dbReference type="Pfam" id="PF12697"/>
    </source>
</evidence>
<evidence type="ECO:0000313" key="3">
    <source>
        <dbReference type="EMBL" id="GIJ15872.1"/>
    </source>
</evidence>
<comment type="caution">
    <text evidence="3">The sequence shown here is derived from an EMBL/GenBank/DDBJ whole genome shotgun (WGS) entry which is preliminary data.</text>
</comment>
<organism evidence="3 4">
    <name type="scientific">Micromonospora gifhornensis</name>
    <dbReference type="NCBI Taxonomy" id="84594"/>
    <lineage>
        <taxon>Bacteria</taxon>
        <taxon>Bacillati</taxon>
        <taxon>Actinomycetota</taxon>
        <taxon>Actinomycetes</taxon>
        <taxon>Micromonosporales</taxon>
        <taxon>Micromonosporaceae</taxon>
        <taxon>Micromonospora</taxon>
    </lineage>
</organism>
<dbReference type="EMBL" id="BOPA01000018">
    <property type="protein sequence ID" value="GIJ15872.1"/>
    <property type="molecule type" value="Genomic_DNA"/>
</dbReference>
<name>A0ABQ4IDA4_9ACTN</name>
<keyword evidence="3" id="KW-0378">Hydrolase</keyword>
<feature type="signal peptide" evidence="1">
    <location>
        <begin position="1"/>
        <end position="21"/>
    </location>
</feature>
<evidence type="ECO:0000256" key="1">
    <source>
        <dbReference type="SAM" id="SignalP"/>
    </source>
</evidence>
<accession>A0ABQ4IDA4</accession>
<dbReference type="Pfam" id="PF12697">
    <property type="entry name" value="Abhydrolase_6"/>
    <property type="match status" value="1"/>
</dbReference>
<keyword evidence="1" id="KW-0732">Signal</keyword>
<dbReference type="InterPro" id="IPR000073">
    <property type="entry name" value="AB_hydrolase_1"/>
</dbReference>
<reference evidence="3 4" key="1">
    <citation type="submission" date="2021-01" db="EMBL/GenBank/DDBJ databases">
        <title>Whole genome shotgun sequence of Verrucosispora gifhornensis NBRC 16317.</title>
        <authorList>
            <person name="Komaki H."/>
            <person name="Tamura T."/>
        </authorList>
    </citation>
    <scope>NUCLEOTIDE SEQUENCE [LARGE SCALE GENOMIC DNA]</scope>
    <source>
        <strain evidence="3 4">NBRC 16317</strain>
    </source>
</reference>
<dbReference type="SUPFAM" id="SSF53474">
    <property type="entry name" value="alpha/beta-Hydrolases"/>
    <property type="match status" value="1"/>
</dbReference>
<dbReference type="RefSeq" id="WP_204291139.1">
    <property type="nucleotide sequence ID" value="NZ_BAAAGZ010000028.1"/>
</dbReference>
<feature type="chain" id="PRO_5046380048" evidence="1">
    <location>
        <begin position="22"/>
        <end position="289"/>
    </location>
</feature>
<evidence type="ECO:0000313" key="4">
    <source>
        <dbReference type="Proteomes" id="UP000647860"/>
    </source>
</evidence>
<proteinExistence type="predicted"/>
<feature type="domain" description="AB hydrolase-1" evidence="2">
    <location>
        <begin position="58"/>
        <end position="279"/>
    </location>
</feature>
<protein>
    <submittedName>
        <fullName evidence="3">Alpha/beta hydrolase</fullName>
    </submittedName>
</protein>
<dbReference type="PANTHER" id="PTHR37017">
    <property type="entry name" value="AB HYDROLASE-1 DOMAIN-CONTAINING PROTEIN-RELATED"/>
    <property type="match status" value="1"/>
</dbReference>
<dbReference type="InterPro" id="IPR052897">
    <property type="entry name" value="Sec-Metab_Biosynth_Hydrolase"/>
</dbReference>
<dbReference type="GO" id="GO:0016787">
    <property type="term" value="F:hydrolase activity"/>
    <property type="evidence" value="ECO:0007669"/>
    <property type="project" value="UniProtKB-KW"/>
</dbReference>
<dbReference type="PANTHER" id="PTHR37017:SF11">
    <property type="entry name" value="ESTERASE_LIPASE_THIOESTERASE DOMAIN-CONTAINING PROTEIN"/>
    <property type="match status" value="1"/>
</dbReference>
<dbReference type="Gene3D" id="3.40.50.1820">
    <property type="entry name" value="alpha/beta hydrolase"/>
    <property type="match status" value="1"/>
</dbReference>
<dbReference type="Proteomes" id="UP000647860">
    <property type="component" value="Unassembled WGS sequence"/>
</dbReference>
<keyword evidence="4" id="KW-1185">Reference proteome</keyword>
<dbReference type="InterPro" id="IPR029058">
    <property type="entry name" value="AB_hydrolase_fold"/>
</dbReference>
<gene>
    <name evidence="3" type="ORF">Vgi01_25560</name>
</gene>
<sequence>MHRSTLSRLVLAAATTLGAIAGVVAFTVSSSTAVPTSTASLNIQLAHGGPKVVKKPTVVLVHGAFADSSSWNDVIARLQRDGYPVLAASNPLRDLASDAAYVRSVLDSVGGPIVLAGHSYGGTVLSSAAAGHPNVKALVYLAALAPDRGESTAELLSMFPGNTLGQNLKAVPYPLPGGGTGTDLYVDPAAFHKHFAADVPAKVARLMAATQRPAATTALETEATVAAWRTIPSWALIATEDRAIPLATQRFMARRAGSHTVEVKASHAVTVSQPDRVAKLITQAARAVS</sequence>